<evidence type="ECO:0000259" key="2">
    <source>
        <dbReference type="Pfam" id="PF08126"/>
    </source>
</evidence>
<dbReference type="GO" id="GO:0004197">
    <property type="term" value="F:cysteine-type endopeptidase activity"/>
    <property type="evidence" value="ECO:0007669"/>
    <property type="project" value="InterPro"/>
</dbReference>
<reference evidence="3 4" key="1">
    <citation type="submission" date="2017-07" db="EMBL/GenBank/DDBJ databases">
        <title>Recovery of genomes from metagenomes via a dereplication, aggregation, and scoring strategy.</title>
        <authorList>
            <person name="Sieber C.M."/>
            <person name="Probst A.J."/>
            <person name="Sharrar A."/>
            <person name="Thomas B.C."/>
            <person name="Hess M."/>
            <person name="Tringe S.G."/>
            <person name="Banfield J.F."/>
        </authorList>
    </citation>
    <scope>NUCLEOTIDE SEQUENCE [LARGE SCALE GENOMIC DNA]</scope>
    <source>
        <strain evidence="3">JGI_Cruoil_03_51_56</strain>
    </source>
</reference>
<feature type="signal peptide" evidence="1">
    <location>
        <begin position="1"/>
        <end position="21"/>
    </location>
</feature>
<evidence type="ECO:0000313" key="4">
    <source>
        <dbReference type="Proteomes" id="UP000215559"/>
    </source>
</evidence>
<name>A0A235BQA4_UNCW3</name>
<dbReference type="Gene3D" id="2.60.40.3800">
    <property type="match status" value="1"/>
</dbReference>
<dbReference type="AlphaFoldDB" id="A0A235BQA4"/>
<dbReference type="InterPro" id="IPR038490">
    <property type="entry name" value="Gingipain_propep_sf"/>
</dbReference>
<dbReference type="EMBL" id="NOZP01000160">
    <property type="protein sequence ID" value="OYD14404.1"/>
    <property type="molecule type" value="Genomic_DNA"/>
</dbReference>
<protein>
    <recommendedName>
        <fullName evidence="2">Gingipain propeptide domain-containing protein</fullName>
    </recommendedName>
</protein>
<sequence length="217" mass="24075">MLRNFLKAVCYVFVAAMPLCAGGLTTNFDLEDAELIFSKSGEYDLVALDGAGLMTDTGLPALPQLSVNVVIPLDRKVIELVAEPLMTESVEGSFLIMPAQPPRHGDEQFNPDFVQPDPTVYSSHSWFPAEIAIVTGQSSMFGYNIAHLLITPLQYIPAEGKLRFHRKVTLTLTLEPSELDYLPVGKRTEETKHEIEEDLRSLVINPEDVSKFAPRND</sequence>
<feature type="domain" description="Gingipain propeptide" evidence="2">
    <location>
        <begin position="48"/>
        <end position="177"/>
    </location>
</feature>
<evidence type="ECO:0000256" key="1">
    <source>
        <dbReference type="SAM" id="SignalP"/>
    </source>
</evidence>
<dbReference type="Proteomes" id="UP000215559">
    <property type="component" value="Unassembled WGS sequence"/>
</dbReference>
<proteinExistence type="predicted"/>
<feature type="chain" id="PRO_5012692117" description="Gingipain propeptide domain-containing protein" evidence="1">
    <location>
        <begin position="22"/>
        <end position="217"/>
    </location>
</feature>
<dbReference type="InterPro" id="IPR012600">
    <property type="entry name" value="Propeptide_C25"/>
</dbReference>
<dbReference type="Pfam" id="PF08126">
    <property type="entry name" value="Propeptide_C25"/>
    <property type="match status" value="1"/>
</dbReference>
<organism evidence="3 4">
    <name type="scientific">candidate division WOR-3 bacterium JGI_Cruoil_03_51_56</name>
    <dbReference type="NCBI Taxonomy" id="1973747"/>
    <lineage>
        <taxon>Bacteria</taxon>
        <taxon>Bacteria division WOR-3</taxon>
    </lineage>
</organism>
<keyword evidence="1" id="KW-0732">Signal</keyword>
<accession>A0A235BQA4</accession>
<comment type="caution">
    <text evidence="3">The sequence shown here is derived from an EMBL/GenBank/DDBJ whole genome shotgun (WGS) entry which is preliminary data.</text>
</comment>
<gene>
    <name evidence="3" type="ORF">CH330_08730</name>
</gene>
<evidence type="ECO:0000313" key="3">
    <source>
        <dbReference type="EMBL" id="OYD14404.1"/>
    </source>
</evidence>